<evidence type="ECO:0000313" key="2">
    <source>
        <dbReference type="Proteomes" id="UP000824123"/>
    </source>
</evidence>
<reference evidence="1" key="1">
    <citation type="submission" date="2020-10" db="EMBL/GenBank/DDBJ databases">
        <authorList>
            <person name="Gilroy R."/>
        </authorList>
    </citation>
    <scope>NUCLEOTIDE SEQUENCE</scope>
    <source>
        <strain evidence="1">ChiSxjej2B14-8506</strain>
    </source>
</reference>
<comment type="caution">
    <text evidence="1">The sequence shown here is derived from an EMBL/GenBank/DDBJ whole genome shotgun (WGS) entry which is preliminary data.</text>
</comment>
<dbReference type="AlphaFoldDB" id="A0A9D1LPT9"/>
<protein>
    <submittedName>
        <fullName evidence="1">Uncharacterized protein</fullName>
    </submittedName>
</protein>
<sequence>MEQLMLEALRRTRALEDLARYGDGRAIFFRTAPADVEFDSTGYPYCVFDWLPLPAAPCIGTLTIDIVALDEGVCAPAAMADALRAELDGMAFGGESARVLHWRGTGEFSGGDGARIPRVAGATLEFEVYEFAAPVNGFEQALSQSTGALLGVDYADVHSADPAGELMARTPYCVQLTSVTRQNAAPGYEFASFEAALRLPGATRECACEAQRRLGVTGVMRLGDGAALLDSTRLALTADGFAQGQITLRGRFNALGLNASGPILGSVHMDGAIKLEIDGV</sequence>
<dbReference type="Proteomes" id="UP000824123">
    <property type="component" value="Unassembled WGS sequence"/>
</dbReference>
<dbReference type="EMBL" id="DVNK01000008">
    <property type="protein sequence ID" value="HIU45843.1"/>
    <property type="molecule type" value="Genomic_DNA"/>
</dbReference>
<accession>A0A9D1LPT9</accession>
<organism evidence="1 2">
    <name type="scientific">Candidatus Fimadaptatus faecigallinarum</name>
    <dbReference type="NCBI Taxonomy" id="2840814"/>
    <lineage>
        <taxon>Bacteria</taxon>
        <taxon>Bacillati</taxon>
        <taxon>Bacillota</taxon>
        <taxon>Clostridia</taxon>
        <taxon>Eubacteriales</taxon>
        <taxon>Candidatus Fimadaptatus</taxon>
    </lineage>
</organism>
<reference evidence="1" key="2">
    <citation type="journal article" date="2021" name="PeerJ">
        <title>Extensive microbial diversity within the chicken gut microbiome revealed by metagenomics and culture.</title>
        <authorList>
            <person name="Gilroy R."/>
            <person name="Ravi A."/>
            <person name="Getino M."/>
            <person name="Pursley I."/>
            <person name="Horton D.L."/>
            <person name="Alikhan N.F."/>
            <person name="Baker D."/>
            <person name="Gharbi K."/>
            <person name="Hall N."/>
            <person name="Watson M."/>
            <person name="Adriaenssens E.M."/>
            <person name="Foster-Nyarko E."/>
            <person name="Jarju S."/>
            <person name="Secka A."/>
            <person name="Antonio M."/>
            <person name="Oren A."/>
            <person name="Chaudhuri R.R."/>
            <person name="La Ragione R."/>
            <person name="Hildebrand F."/>
            <person name="Pallen M.J."/>
        </authorList>
    </citation>
    <scope>NUCLEOTIDE SEQUENCE</scope>
    <source>
        <strain evidence="1">ChiSxjej2B14-8506</strain>
    </source>
</reference>
<proteinExistence type="predicted"/>
<gene>
    <name evidence="1" type="ORF">IAC59_01120</name>
</gene>
<name>A0A9D1LPT9_9FIRM</name>
<evidence type="ECO:0000313" key="1">
    <source>
        <dbReference type="EMBL" id="HIU45843.1"/>
    </source>
</evidence>